<dbReference type="AlphaFoldDB" id="A0A448WMZ8"/>
<accession>A0A448WMZ8</accession>
<protein>
    <submittedName>
        <fullName evidence="1">Uncharacterized protein</fullName>
    </submittedName>
</protein>
<proteinExistence type="predicted"/>
<evidence type="ECO:0000313" key="1">
    <source>
        <dbReference type="EMBL" id="VEL15787.1"/>
    </source>
</evidence>
<gene>
    <name evidence="1" type="ORF">PXEA_LOCUS9227</name>
</gene>
<organism evidence="1 2">
    <name type="scientific">Protopolystoma xenopodis</name>
    <dbReference type="NCBI Taxonomy" id="117903"/>
    <lineage>
        <taxon>Eukaryota</taxon>
        <taxon>Metazoa</taxon>
        <taxon>Spiralia</taxon>
        <taxon>Lophotrochozoa</taxon>
        <taxon>Platyhelminthes</taxon>
        <taxon>Monogenea</taxon>
        <taxon>Polyopisthocotylea</taxon>
        <taxon>Polystomatidea</taxon>
        <taxon>Polystomatidae</taxon>
        <taxon>Protopolystoma</taxon>
    </lineage>
</organism>
<dbReference type="Proteomes" id="UP000784294">
    <property type="component" value="Unassembled WGS sequence"/>
</dbReference>
<comment type="caution">
    <text evidence="1">The sequence shown here is derived from an EMBL/GenBank/DDBJ whole genome shotgun (WGS) entry which is preliminary data.</text>
</comment>
<evidence type="ECO:0000313" key="2">
    <source>
        <dbReference type="Proteomes" id="UP000784294"/>
    </source>
</evidence>
<keyword evidence="2" id="KW-1185">Reference proteome</keyword>
<sequence length="94" mass="10441">MAASMVCSEEADPTVCAHLTPLWHTYSSLRADVVRRLYCQANHCLNQPPTGLDRGSREWLDGLYAESANKRPAQRGLAKRSYCNIIGCMSDLPT</sequence>
<dbReference type="EMBL" id="CAAALY010025920">
    <property type="protein sequence ID" value="VEL15787.1"/>
    <property type="molecule type" value="Genomic_DNA"/>
</dbReference>
<reference evidence="1" key="1">
    <citation type="submission" date="2018-11" db="EMBL/GenBank/DDBJ databases">
        <authorList>
            <consortium name="Pathogen Informatics"/>
        </authorList>
    </citation>
    <scope>NUCLEOTIDE SEQUENCE</scope>
</reference>
<name>A0A448WMZ8_9PLAT</name>